<evidence type="ECO:0000256" key="4">
    <source>
        <dbReference type="ARBA" id="ARBA00022842"/>
    </source>
</evidence>
<dbReference type="GeneID" id="96999523"/>
<dbReference type="PATRIC" id="fig|883114.3.peg.1578"/>
<dbReference type="PANTHER" id="PTHR31609">
    <property type="entry name" value="YDJC DEACETYLASE FAMILY MEMBER"/>
    <property type="match status" value="1"/>
</dbReference>
<dbReference type="RefSeq" id="WP_005399096.1">
    <property type="nucleotide sequence ID" value="NZ_JH601088.1"/>
</dbReference>
<dbReference type="HOGENOM" id="CLU_064244_4_0_9"/>
<organism evidence="6 7">
    <name type="scientific">Helcococcus kunzii ATCC 51366</name>
    <dbReference type="NCBI Taxonomy" id="883114"/>
    <lineage>
        <taxon>Bacteria</taxon>
        <taxon>Bacillati</taxon>
        <taxon>Bacillota</taxon>
        <taxon>Tissierellia</taxon>
        <taxon>Tissierellales</taxon>
        <taxon>Peptoniphilaceae</taxon>
        <taxon>Helcococcus</taxon>
    </lineage>
</organism>
<evidence type="ECO:0000313" key="6">
    <source>
        <dbReference type="EMBL" id="EHR32300.1"/>
    </source>
</evidence>
<dbReference type="EMBL" id="AGEI01000029">
    <property type="protein sequence ID" value="EHR32300.1"/>
    <property type="molecule type" value="Genomic_DNA"/>
</dbReference>
<dbReference type="CDD" id="cd10805">
    <property type="entry name" value="YdjC_like_1"/>
    <property type="match status" value="1"/>
</dbReference>
<dbReference type="SUPFAM" id="SSF88713">
    <property type="entry name" value="Glycoside hydrolase/deacetylase"/>
    <property type="match status" value="1"/>
</dbReference>
<dbReference type="GO" id="GO:0016787">
    <property type="term" value="F:hydrolase activity"/>
    <property type="evidence" value="ECO:0007669"/>
    <property type="project" value="UniProtKB-KW"/>
</dbReference>
<dbReference type="InterPro" id="IPR006879">
    <property type="entry name" value="YdjC-like"/>
</dbReference>
<dbReference type="GO" id="GO:0019213">
    <property type="term" value="F:deacetylase activity"/>
    <property type="evidence" value="ECO:0007669"/>
    <property type="project" value="TreeGrafter"/>
</dbReference>
<evidence type="ECO:0000256" key="1">
    <source>
        <dbReference type="ARBA" id="ARBA00001946"/>
    </source>
</evidence>
<dbReference type="PANTHER" id="PTHR31609:SF1">
    <property type="entry name" value="CARBOHYDRATE DEACETYLASE"/>
    <property type="match status" value="1"/>
</dbReference>
<evidence type="ECO:0000313" key="7">
    <source>
        <dbReference type="Proteomes" id="UP000004191"/>
    </source>
</evidence>
<keyword evidence="5" id="KW-0119">Carbohydrate metabolism</keyword>
<dbReference type="Proteomes" id="UP000004191">
    <property type="component" value="Unassembled WGS sequence"/>
</dbReference>
<dbReference type="GO" id="GO:0046872">
    <property type="term" value="F:metal ion binding"/>
    <property type="evidence" value="ECO:0007669"/>
    <property type="project" value="UniProtKB-KW"/>
</dbReference>
<accession>H3NQH0</accession>
<dbReference type="GO" id="GO:0005975">
    <property type="term" value="P:carbohydrate metabolic process"/>
    <property type="evidence" value="ECO:0007669"/>
    <property type="project" value="InterPro"/>
</dbReference>
<dbReference type="STRING" id="883114.HMPREF9709_01581"/>
<comment type="caution">
    <text evidence="6">The sequence shown here is derived from an EMBL/GenBank/DDBJ whole genome shotgun (WGS) entry which is preliminary data.</text>
</comment>
<gene>
    <name evidence="6" type="ORF">HMPREF9709_01581</name>
</gene>
<dbReference type="Gene3D" id="3.20.20.370">
    <property type="entry name" value="Glycoside hydrolase/deacetylase"/>
    <property type="match status" value="1"/>
</dbReference>
<evidence type="ECO:0000256" key="2">
    <source>
        <dbReference type="ARBA" id="ARBA00022723"/>
    </source>
</evidence>
<keyword evidence="3" id="KW-0378">Hydrolase</keyword>
<dbReference type="eggNOG" id="COG3394">
    <property type="taxonomic scope" value="Bacteria"/>
</dbReference>
<keyword evidence="4" id="KW-0460">Magnesium</keyword>
<dbReference type="AlphaFoldDB" id="H3NQH0"/>
<evidence type="ECO:0000256" key="5">
    <source>
        <dbReference type="ARBA" id="ARBA00023277"/>
    </source>
</evidence>
<dbReference type="InterPro" id="IPR011330">
    <property type="entry name" value="Glyco_hydro/deAcase_b/a-brl"/>
</dbReference>
<evidence type="ECO:0008006" key="8">
    <source>
        <dbReference type="Google" id="ProtNLM"/>
    </source>
</evidence>
<keyword evidence="7" id="KW-1185">Reference proteome</keyword>
<evidence type="ECO:0000256" key="3">
    <source>
        <dbReference type="ARBA" id="ARBA00022801"/>
    </source>
</evidence>
<comment type="cofactor">
    <cofactor evidence="1">
        <name>Mg(2+)</name>
        <dbReference type="ChEBI" id="CHEBI:18420"/>
    </cofactor>
</comment>
<reference evidence="6 7" key="1">
    <citation type="submission" date="2012-01" db="EMBL/GenBank/DDBJ databases">
        <title>The Genome Sequence of Helcococcus kunzii ATCC 51366.</title>
        <authorList>
            <consortium name="The Broad Institute Genome Sequencing Platform"/>
            <person name="Earl A."/>
            <person name="Ward D."/>
            <person name="Feldgarden M."/>
            <person name="Gevers D."/>
            <person name="Huys G."/>
            <person name="Young S.K."/>
            <person name="Zeng Q."/>
            <person name="Gargeya S."/>
            <person name="Fitzgerald M."/>
            <person name="Haas B."/>
            <person name="Abouelleil A."/>
            <person name="Alvarado L."/>
            <person name="Arachchi H.M."/>
            <person name="Berlin A."/>
            <person name="Chapman S.B."/>
            <person name="Gearin G."/>
            <person name="Goldberg J."/>
            <person name="Griggs A."/>
            <person name="Gujja S."/>
            <person name="Hansen M."/>
            <person name="Heiman D."/>
            <person name="Howarth C."/>
            <person name="Larimer J."/>
            <person name="Lui A."/>
            <person name="MacDonald P.J.P."/>
            <person name="McCowen C."/>
            <person name="Montmayeur A."/>
            <person name="Murphy C."/>
            <person name="Neiman D."/>
            <person name="Pearson M."/>
            <person name="Priest M."/>
            <person name="Roberts A."/>
            <person name="Saif S."/>
            <person name="Shea T."/>
            <person name="Sisk P."/>
            <person name="Stolte C."/>
            <person name="Sykes S."/>
            <person name="Wortman J."/>
            <person name="Nusbaum C."/>
            <person name="Birren B."/>
        </authorList>
    </citation>
    <scope>NUCLEOTIDE SEQUENCE [LARGE SCALE GENOMIC DNA]</scope>
    <source>
        <strain evidence="6 7">ATCC 51366</strain>
    </source>
</reference>
<protein>
    <recommendedName>
        <fullName evidence="8">ChbG/HpnK family deacetylase</fullName>
    </recommendedName>
</protein>
<proteinExistence type="predicted"/>
<name>H3NQH0_9FIRM</name>
<keyword evidence="2" id="KW-0479">Metal-binding</keyword>
<sequence length="268" mass="30755">MKLLFQSDDFGITEGVTLGILKAIRNGLVRNTGLFVNTEASEFAASQIKNYPECCFGLDINLVAGYPVSDPKNIPSLVDKNGKFISSVERFKKGIIKDSNNEKTQIDFEEEPYKFEEVYTEMKNQVEKFIKLVGRKPEYIHPHSLVTPVTIRSFRKIAKEYDLKFSMDILEKNNFYHVPGDWNIKPLFKVEDQLVTDVEENVIKEVPDMLTNDLAVLICHCGYIDDKLLKLSTYSLIRAKDLEMATSEKLINLLNENNVELITYRDLN</sequence>
<dbReference type="Pfam" id="PF04794">
    <property type="entry name" value="YdjC"/>
    <property type="match status" value="1"/>
</dbReference>